<sequence>MAKKLENKSFAIEGMTCASCAQTVEKVAKKVRGVTQASVNLATEKLSIEYNEPTFSVENLQKAVDNSGYELIAQEGKTQTFAIEGVESVEVDLATKKAVLESQTEIDTETLNAALAETNYSVLSA</sequence>
<evidence type="ECO:0000313" key="6">
    <source>
        <dbReference type="Proteomes" id="UP000185473"/>
    </source>
</evidence>
<dbReference type="KEGG" id="wjo:FOL01_1112"/>
<dbReference type="GO" id="GO:0005507">
    <property type="term" value="F:copper ion binding"/>
    <property type="evidence" value="ECO:0007669"/>
    <property type="project" value="InterPro"/>
</dbReference>
<evidence type="ECO:0000313" key="5">
    <source>
        <dbReference type="EMBL" id="APS41971.1"/>
    </source>
</evidence>
<reference evidence="5 6" key="1">
    <citation type="submission" date="2016-02" db="EMBL/GenBank/DDBJ databases">
        <title>Complete Genome Sequence of Weissella jogaejeotgali FOL01.</title>
        <authorList>
            <person name="Lee J.-H."/>
            <person name="Ku H.-J."/>
        </authorList>
    </citation>
    <scope>NUCLEOTIDE SEQUENCE [LARGE SCALE GENOMIC DNA]</scope>
    <source>
        <strain evidence="5 6">FOL01</strain>
    </source>
</reference>
<evidence type="ECO:0000256" key="1">
    <source>
        <dbReference type="ARBA" id="ARBA00015313"/>
    </source>
</evidence>
<evidence type="ECO:0000256" key="3">
    <source>
        <dbReference type="ARBA" id="ARBA00023008"/>
    </source>
</evidence>
<dbReference type="InterPro" id="IPR036163">
    <property type="entry name" value="HMA_dom_sf"/>
</dbReference>
<dbReference type="Gene3D" id="3.30.70.100">
    <property type="match status" value="2"/>
</dbReference>
<dbReference type="InterPro" id="IPR001802">
    <property type="entry name" value="MerP/CopZ"/>
</dbReference>
<dbReference type="FunFam" id="3.30.70.100:FF:000005">
    <property type="entry name" value="Copper-exporting P-type ATPase A"/>
    <property type="match status" value="1"/>
</dbReference>
<dbReference type="InterPro" id="IPR006122">
    <property type="entry name" value="HMA_Cu_ion-bd"/>
</dbReference>
<keyword evidence="6" id="KW-1185">Reference proteome</keyword>
<proteinExistence type="predicted"/>
<organism evidence="5 6">
    <name type="scientific">Weissella jogaejeotgali</name>
    <dbReference type="NCBI Taxonomy" id="1631871"/>
    <lineage>
        <taxon>Bacteria</taxon>
        <taxon>Bacillati</taxon>
        <taxon>Bacillota</taxon>
        <taxon>Bacilli</taxon>
        <taxon>Lactobacillales</taxon>
        <taxon>Lactobacillaceae</taxon>
        <taxon>Weissella</taxon>
    </lineage>
</organism>
<dbReference type="PRINTS" id="PR00946">
    <property type="entry name" value="HGSCAVENGER"/>
</dbReference>
<evidence type="ECO:0000259" key="4">
    <source>
        <dbReference type="PROSITE" id="PS50846"/>
    </source>
</evidence>
<dbReference type="PANTHER" id="PTHR46594:SF4">
    <property type="entry name" value="P-TYPE CATION-TRANSPORTING ATPASE"/>
    <property type="match status" value="1"/>
</dbReference>
<dbReference type="STRING" id="1631871.FOL01_1112"/>
<dbReference type="CDD" id="cd00371">
    <property type="entry name" value="HMA"/>
    <property type="match status" value="1"/>
</dbReference>
<dbReference type="Proteomes" id="UP000185473">
    <property type="component" value="Chromosome"/>
</dbReference>
<dbReference type="SUPFAM" id="SSF55008">
    <property type="entry name" value="HMA, heavy metal-associated domain"/>
    <property type="match status" value="2"/>
</dbReference>
<accession>A0A1L6RBP9</accession>
<dbReference type="PANTHER" id="PTHR46594">
    <property type="entry name" value="P-TYPE CATION-TRANSPORTING ATPASE"/>
    <property type="match status" value="1"/>
</dbReference>
<dbReference type="InterPro" id="IPR006121">
    <property type="entry name" value="HMA_dom"/>
</dbReference>
<dbReference type="NCBIfam" id="TIGR00003">
    <property type="entry name" value="copper ion binding protein"/>
    <property type="match status" value="1"/>
</dbReference>
<keyword evidence="3" id="KW-0186">Copper</keyword>
<dbReference type="AlphaFoldDB" id="A0A1L6RBP9"/>
<protein>
    <recommendedName>
        <fullName evidence="1">Copper chaperone CopZ</fullName>
    </recommendedName>
</protein>
<name>A0A1L6RBP9_9LACO</name>
<keyword evidence="2" id="KW-0479">Metal-binding</keyword>
<dbReference type="PROSITE" id="PS50846">
    <property type="entry name" value="HMA_2"/>
    <property type="match status" value="1"/>
</dbReference>
<dbReference type="Pfam" id="PF00403">
    <property type="entry name" value="HMA"/>
    <property type="match status" value="1"/>
</dbReference>
<feature type="domain" description="HMA" evidence="4">
    <location>
        <begin position="6"/>
        <end position="72"/>
    </location>
</feature>
<dbReference type="EMBL" id="CP014332">
    <property type="protein sequence ID" value="APS41971.1"/>
    <property type="molecule type" value="Genomic_DNA"/>
</dbReference>
<gene>
    <name evidence="5" type="ORF">FOL01_1112</name>
</gene>
<evidence type="ECO:0000256" key="2">
    <source>
        <dbReference type="ARBA" id="ARBA00022723"/>
    </source>
</evidence>